<accession>A0A077AVK5</accession>
<gene>
    <name evidence="1" type="ORF">ID47_03900</name>
</gene>
<dbReference type="EMBL" id="CP008941">
    <property type="protein sequence ID" value="AIK96074.1"/>
    <property type="molecule type" value="Genomic_DNA"/>
</dbReference>
<dbReference type="KEGG" id="paca:ID47_03900"/>
<organism evidence="1 2">
    <name type="scientific">Candidatus Odyssella acanthamoebae</name>
    <dbReference type="NCBI Taxonomy" id="91604"/>
    <lineage>
        <taxon>Bacteria</taxon>
        <taxon>Pseudomonadati</taxon>
        <taxon>Pseudomonadota</taxon>
        <taxon>Alphaproteobacteria</taxon>
        <taxon>Holosporales</taxon>
        <taxon>Candidatus Paracaedibacteraceae</taxon>
        <taxon>Candidatus Odyssella</taxon>
    </lineage>
</organism>
<dbReference type="HOGENOM" id="CLU_2895659_0_0_5"/>
<evidence type="ECO:0000313" key="1">
    <source>
        <dbReference type="EMBL" id="AIK96074.1"/>
    </source>
</evidence>
<sequence>MVKTILINLVETLNDERGSQSNLCRSYGQWLIYSMNPKTSFVQLYQKLIEKASLPGFLAINP</sequence>
<name>A0A077AVK5_9PROT</name>
<keyword evidence="2" id="KW-1185">Reference proteome</keyword>
<reference evidence="1 2" key="1">
    <citation type="submission" date="2014-07" db="EMBL/GenBank/DDBJ databases">
        <title>Comparative genomic insights into amoeba endosymbionts belonging to the families of Holosporaceae and Candidatus Midichloriaceae within Rickettsiales.</title>
        <authorList>
            <person name="Wang Z."/>
            <person name="Wu M."/>
        </authorList>
    </citation>
    <scope>NUCLEOTIDE SEQUENCE [LARGE SCALE GENOMIC DNA]</scope>
    <source>
        <strain evidence="1">PRA3</strain>
    </source>
</reference>
<dbReference type="RefSeq" id="WP_038464014.1">
    <property type="nucleotide sequence ID" value="NZ_CP008941.1"/>
</dbReference>
<evidence type="ECO:0000313" key="2">
    <source>
        <dbReference type="Proteomes" id="UP000028926"/>
    </source>
</evidence>
<protein>
    <submittedName>
        <fullName evidence="1">Uncharacterized protein</fullName>
    </submittedName>
</protein>
<dbReference type="Proteomes" id="UP000028926">
    <property type="component" value="Chromosome"/>
</dbReference>
<proteinExistence type="predicted"/>
<dbReference type="AlphaFoldDB" id="A0A077AVK5"/>